<organism evidence="8 9">
    <name type="scientific">Lacinutrix iliipiscaria</name>
    <dbReference type="NCBI Taxonomy" id="1230532"/>
    <lineage>
        <taxon>Bacteria</taxon>
        <taxon>Pseudomonadati</taxon>
        <taxon>Bacteroidota</taxon>
        <taxon>Flavobacteriia</taxon>
        <taxon>Flavobacteriales</taxon>
        <taxon>Flavobacteriaceae</taxon>
        <taxon>Lacinutrix</taxon>
    </lineage>
</organism>
<protein>
    <submittedName>
        <fullName evidence="8">LTA synthase family protein</fullName>
        <ecNumber evidence="8">2.7.8.-</ecNumber>
    </submittedName>
</protein>
<dbReference type="PANTHER" id="PTHR47371:SF3">
    <property type="entry name" value="PHOSPHOGLYCEROL TRANSFERASE I"/>
    <property type="match status" value="1"/>
</dbReference>
<dbReference type="PIRSF" id="PIRSF005091">
    <property type="entry name" value="Mmb_sulf_HI1246"/>
    <property type="match status" value="1"/>
</dbReference>
<gene>
    <name evidence="8" type="ORF">ACFS5M_11205</name>
</gene>
<feature type="domain" description="Sulfatase N-terminal" evidence="7">
    <location>
        <begin position="263"/>
        <end position="531"/>
    </location>
</feature>
<keyword evidence="2" id="KW-1003">Cell membrane</keyword>
<evidence type="ECO:0000256" key="1">
    <source>
        <dbReference type="ARBA" id="ARBA00004651"/>
    </source>
</evidence>
<dbReference type="InterPro" id="IPR000917">
    <property type="entry name" value="Sulfatase_N"/>
</dbReference>
<evidence type="ECO:0000313" key="9">
    <source>
        <dbReference type="Proteomes" id="UP001597533"/>
    </source>
</evidence>
<dbReference type="InterPro" id="IPR050448">
    <property type="entry name" value="OpgB/LTA_synthase_biosynth"/>
</dbReference>
<keyword evidence="8" id="KW-0808">Transferase</keyword>
<feature type="transmembrane region" description="Helical" evidence="6">
    <location>
        <begin position="172"/>
        <end position="190"/>
    </location>
</feature>
<evidence type="ECO:0000256" key="6">
    <source>
        <dbReference type="SAM" id="Phobius"/>
    </source>
</evidence>
<comment type="caution">
    <text evidence="8">The sequence shown here is derived from an EMBL/GenBank/DDBJ whole genome shotgun (WGS) entry which is preliminary data.</text>
</comment>
<keyword evidence="4 6" id="KW-1133">Transmembrane helix</keyword>
<sequence length="622" mass="71219">MSNYIESLKLFFKRIFWVIVSYQLCRLLFLYFNFKTFNNLSFDVFQGGLRFDLSVIAYINIVFAILHLAPGNFKYQPRYQKVLKSAFFFVNMLVIITNFVDFKYYDFTGRRSSYSMITAEGMENEIGGLILSFLLEFWYLPLIAVILGLVFWKALPNLKPSSESEKITLITGLKQAGLCLLILSVLVLFGRGGFQKKPLRVVDAANYGAINHSALVLNTPFCILKTIGKDEALKKLEYYSSEELDSIYSPIQHIAPKHKPNNKNIVIIILESFGRENLNIGQTPFLDSLITTSYYFKNGFANGRLSIDAVPSTLSSIPSLSNQSIITSSYSLNNIYGLPKILKDNGYNTSFFHGAFNGSQNFDQYCNVAGFDQYFGKDEYEGPESFDGKWGVFDEEFLQFFNKKISTFKQPFFSTVFTISSHNPYTIPEKYKGKFPKGTTDIQESIAYSDYALRQFFNAAQQEEWYNNTLFVVTADHTSVNPTSDVFRTIVGKFRIPILFFDPSNSDLKGESLKNFQQLDIMPSVIEYLGINAKVISYGKSYTSEGDYVVFYLDNIYHIIIGDYYLAFSGTKSLALYNIKEDELMKHNIIKEYPNKAIQLETFIKGYIQSFNKRMIDNNLTL</sequence>
<dbReference type="SUPFAM" id="SSF53649">
    <property type="entry name" value="Alkaline phosphatase-like"/>
    <property type="match status" value="1"/>
</dbReference>
<keyword evidence="9" id="KW-1185">Reference proteome</keyword>
<dbReference type="InterPro" id="IPR017850">
    <property type="entry name" value="Alkaline_phosphatase_core_sf"/>
</dbReference>
<feature type="transmembrane region" description="Helical" evidence="6">
    <location>
        <begin position="55"/>
        <end position="73"/>
    </location>
</feature>
<dbReference type="EC" id="2.7.8.-" evidence="8"/>
<evidence type="ECO:0000259" key="7">
    <source>
        <dbReference type="Pfam" id="PF00884"/>
    </source>
</evidence>
<dbReference type="PANTHER" id="PTHR47371">
    <property type="entry name" value="LIPOTEICHOIC ACID SYNTHASE"/>
    <property type="match status" value="1"/>
</dbReference>
<evidence type="ECO:0000256" key="5">
    <source>
        <dbReference type="ARBA" id="ARBA00023136"/>
    </source>
</evidence>
<feature type="transmembrane region" description="Helical" evidence="6">
    <location>
        <begin position="15"/>
        <end position="34"/>
    </location>
</feature>
<proteinExistence type="predicted"/>
<keyword evidence="5 6" id="KW-0472">Membrane</keyword>
<name>A0ABW5WNC2_9FLAO</name>
<evidence type="ECO:0000256" key="4">
    <source>
        <dbReference type="ARBA" id="ARBA00022989"/>
    </source>
</evidence>
<evidence type="ECO:0000256" key="3">
    <source>
        <dbReference type="ARBA" id="ARBA00022692"/>
    </source>
</evidence>
<evidence type="ECO:0000256" key="2">
    <source>
        <dbReference type="ARBA" id="ARBA00022475"/>
    </source>
</evidence>
<dbReference type="Pfam" id="PF00884">
    <property type="entry name" value="Sulfatase"/>
    <property type="match status" value="1"/>
</dbReference>
<evidence type="ECO:0000313" key="8">
    <source>
        <dbReference type="EMBL" id="MFD2824238.1"/>
    </source>
</evidence>
<dbReference type="Gene3D" id="3.40.720.10">
    <property type="entry name" value="Alkaline Phosphatase, subunit A"/>
    <property type="match status" value="1"/>
</dbReference>
<comment type="subcellular location">
    <subcellularLocation>
        <location evidence="1">Cell membrane</location>
        <topology evidence="1">Multi-pass membrane protein</topology>
    </subcellularLocation>
</comment>
<feature type="transmembrane region" description="Helical" evidence="6">
    <location>
        <begin position="85"/>
        <end position="105"/>
    </location>
</feature>
<dbReference type="Gene3D" id="3.30.1120.80">
    <property type="match status" value="1"/>
</dbReference>
<dbReference type="Proteomes" id="UP001597533">
    <property type="component" value="Unassembled WGS sequence"/>
</dbReference>
<accession>A0ABW5WNC2</accession>
<dbReference type="CDD" id="cd16015">
    <property type="entry name" value="LTA_synthase"/>
    <property type="match status" value="1"/>
</dbReference>
<dbReference type="GO" id="GO:0016740">
    <property type="term" value="F:transferase activity"/>
    <property type="evidence" value="ECO:0007669"/>
    <property type="project" value="UniProtKB-KW"/>
</dbReference>
<keyword evidence="3 6" id="KW-0812">Transmembrane</keyword>
<reference evidence="9" key="1">
    <citation type="journal article" date="2019" name="Int. J. Syst. Evol. Microbiol.">
        <title>The Global Catalogue of Microorganisms (GCM) 10K type strain sequencing project: providing services to taxonomists for standard genome sequencing and annotation.</title>
        <authorList>
            <consortium name="The Broad Institute Genomics Platform"/>
            <consortium name="The Broad Institute Genome Sequencing Center for Infectious Disease"/>
            <person name="Wu L."/>
            <person name="Ma J."/>
        </authorList>
    </citation>
    <scope>NUCLEOTIDE SEQUENCE [LARGE SCALE GENOMIC DNA]</scope>
    <source>
        <strain evidence="9">KCTC 32141</strain>
    </source>
</reference>
<feature type="transmembrane region" description="Helical" evidence="6">
    <location>
        <begin position="126"/>
        <end position="152"/>
    </location>
</feature>
<dbReference type="InterPro" id="IPR012160">
    <property type="entry name" value="LtaS-like"/>
</dbReference>
<dbReference type="RefSeq" id="WP_183488526.1">
    <property type="nucleotide sequence ID" value="NZ_JBHUOV010000007.1"/>
</dbReference>
<dbReference type="EMBL" id="JBHUOV010000007">
    <property type="protein sequence ID" value="MFD2824238.1"/>
    <property type="molecule type" value="Genomic_DNA"/>
</dbReference>